<evidence type="ECO:0000313" key="5">
    <source>
        <dbReference type="Proteomes" id="UP001146351"/>
    </source>
</evidence>
<feature type="domain" description="Secreted protein CSS2 C-terminal" evidence="3">
    <location>
        <begin position="207"/>
        <end position="326"/>
    </location>
</feature>
<sequence>MLSTVSGRIGWVLLGLFLVPGLSSALTAGTNSTATDHGELVSRTADKHRVFHQWAATSMAILGASSTLGIVMNGIIANVFTWVVNKPDANKICGKSKTVSVTGDDGAKYKYYAYSYTTGDNCDTTQRAMTLSSALADAFNDLHKDRAMAVCLDLDHGGTWHGVVGLATEESGIDPQKACADHHKGAKRSPVGFRQLPESAKPQRAEAGLEKRTGIDVTRSSEKKESTTFSEPNRSQSVIAKLAFAIYKKNLSQSCQPVTGPVKDRNGVTYHYHYRASGRNCDTTAEYRTIVSALDKAWDKMGDLSAVCMTLDHGGTWRGHLGVSAMHSEYPADKLCD</sequence>
<feature type="region of interest" description="Disordered" evidence="1">
    <location>
        <begin position="176"/>
        <end position="232"/>
    </location>
</feature>
<evidence type="ECO:0000256" key="1">
    <source>
        <dbReference type="SAM" id="MobiDB-lite"/>
    </source>
</evidence>
<dbReference type="Proteomes" id="UP001146351">
    <property type="component" value="Unassembled WGS sequence"/>
</dbReference>
<evidence type="ECO:0000313" key="4">
    <source>
        <dbReference type="EMBL" id="KAJ5162467.1"/>
    </source>
</evidence>
<name>A0A9W9LL92_9EURO</name>
<keyword evidence="2" id="KW-0732">Signal</keyword>
<dbReference type="Pfam" id="PF20521">
    <property type="entry name" value="DUF6736"/>
    <property type="match status" value="2"/>
</dbReference>
<protein>
    <recommendedName>
        <fullName evidence="3">Secreted protein CSS2 C-terminal domain-containing protein</fullName>
    </recommendedName>
</protein>
<accession>A0A9W9LL92</accession>
<reference evidence="4" key="1">
    <citation type="submission" date="2022-11" db="EMBL/GenBank/DDBJ databases">
        <authorList>
            <person name="Petersen C."/>
        </authorList>
    </citation>
    <scope>NUCLEOTIDE SEQUENCE</scope>
    <source>
        <strain evidence="4">IBT 21917</strain>
    </source>
</reference>
<reference evidence="4" key="2">
    <citation type="journal article" date="2023" name="IMA Fungus">
        <title>Comparative genomic study of the Penicillium genus elucidates a diverse pangenome and 15 lateral gene transfer events.</title>
        <authorList>
            <person name="Petersen C."/>
            <person name="Sorensen T."/>
            <person name="Nielsen M.R."/>
            <person name="Sondergaard T.E."/>
            <person name="Sorensen J.L."/>
            <person name="Fitzpatrick D.A."/>
            <person name="Frisvad J.C."/>
            <person name="Nielsen K.L."/>
        </authorList>
    </citation>
    <scope>NUCLEOTIDE SEQUENCE</scope>
    <source>
        <strain evidence="4">IBT 21917</strain>
    </source>
</reference>
<dbReference type="AlphaFoldDB" id="A0A9W9LL92"/>
<gene>
    <name evidence="4" type="ORF">N7492_007859</name>
</gene>
<evidence type="ECO:0000256" key="2">
    <source>
        <dbReference type="SAM" id="SignalP"/>
    </source>
</evidence>
<proteinExistence type="predicted"/>
<dbReference type="EMBL" id="JAPQKO010000005">
    <property type="protein sequence ID" value="KAJ5162467.1"/>
    <property type="molecule type" value="Genomic_DNA"/>
</dbReference>
<keyword evidence="5" id="KW-1185">Reference proteome</keyword>
<dbReference type="InterPro" id="IPR046624">
    <property type="entry name" value="CSS2_C"/>
</dbReference>
<feature type="signal peptide" evidence="2">
    <location>
        <begin position="1"/>
        <end position="25"/>
    </location>
</feature>
<evidence type="ECO:0000259" key="3">
    <source>
        <dbReference type="Pfam" id="PF20521"/>
    </source>
</evidence>
<feature type="domain" description="Secreted protein CSS2 C-terminal" evidence="3">
    <location>
        <begin position="73"/>
        <end position="170"/>
    </location>
</feature>
<dbReference type="OrthoDB" id="5059029at2759"/>
<organism evidence="4 5">
    <name type="scientific">Penicillium capsulatum</name>
    <dbReference type="NCBI Taxonomy" id="69766"/>
    <lineage>
        <taxon>Eukaryota</taxon>
        <taxon>Fungi</taxon>
        <taxon>Dikarya</taxon>
        <taxon>Ascomycota</taxon>
        <taxon>Pezizomycotina</taxon>
        <taxon>Eurotiomycetes</taxon>
        <taxon>Eurotiomycetidae</taxon>
        <taxon>Eurotiales</taxon>
        <taxon>Aspergillaceae</taxon>
        <taxon>Penicillium</taxon>
    </lineage>
</organism>
<feature type="compositionally biased region" description="Basic and acidic residues" evidence="1">
    <location>
        <begin position="201"/>
        <end position="226"/>
    </location>
</feature>
<comment type="caution">
    <text evidence="4">The sequence shown here is derived from an EMBL/GenBank/DDBJ whole genome shotgun (WGS) entry which is preliminary data.</text>
</comment>
<feature type="chain" id="PRO_5040847644" description="Secreted protein CSS2 C-terminal domain-containing protein" evidence="2">
    <location>
        <begin position="26"/>
        <end position="337"/>
    </location>
</feature>